<dbReference type="PANTHER" id="PTHR42655:SF1">
    <property type="entry name" value="GLYCOGEN PHOSPHORYLASE"/>
    <property type="match status" value="1"/>
</dbReference>
<dbReference type="Gene3D" id="3.40.50.2000">
    <property type="entry name" value="Glycogen Phosphorylase B"/>
    <property type="match status" value="3"/>
</dbReference>
<dbReference type="SUPFAM" id="SSF53756">
    <property type="entry name" value="UDP-Glycosyltransferase/glycogen phosphorylase"/>
    <property type="match status" value="1"/>
</dbReference>
<dbReference type="NCBIfam" id="TIGR02094">
    <property type="entry name" value="more_P_ylases"/>
    <property type="match status" value="1"/>
</dbReference>
<reference evidence="11 12" key="1">
    <citation type="journal article" date="2008" name="J. Bacteriol.">
        <title>The genome of Heliobacterium modesticaldum, a phototrophic representative of the Firmicutes containing the simplest photosynthetic apparatus.</title>
        <authorList>
            <person name="Sattley W.M."/>
            <person name="Madigan M.T."/>
            <person name="Swingley W.D."/>
            <person name="Cheung P.C."/>
            <person name="Clocksin K.M."/>
            <person name="Conrad A.L."/>
            <person name="Dejesa L.C."/>
            <person name="Honchak B.M."/>
            <person name="Jung D.O."/>
            <person name="Karbach L.E."/>
            <person name="Kurdoglu A."/>
            <person name="Lahiri S."/>
            <person name="Mastrian S.D."/>
            <person name="Page L.E."/>
            <person name="Taylor H.L."/>
            <person name="Wang Z.T."/>
            <person name="Raymond J."/>
            <person name="Chen M."/>
            <person name="Blankenship R.E."/>
            <person name="Touchman J.W."/>
        </authorList>
    </citation>
    <scope>NUCLEOTIDE SEQUENCE [LARGE SCALE GENOMIC DNA]</scope>
    <source>
        <strain evidence="12">ATCC 51547 / Ice1</strain>
    </source>
</reference>
<sequence length="610" mass="69337">MNLLEMRMIAKETPFSVAGGEIRRRCPFSAGKSDLRLDNDTTKKPRVAYFCMEYGLDPQLPIYAGGLGVLAGDYLKAAYDLGLPMVGIGILWNQDYTQQYIGEDGRPYDKYPNFTFDSVKDTGVTVKVRVRGADVTCKVHKVDQFGNVPLYLLDTNFPGSEHGWMTNRLYGGTAQDRVAAEIILGVGGIRALRALGIDVDIYHMNEGHAVFCGIELIREKMQQGMSFKDAWSETRKQIVFTTHTPVEAGNEIHDHGLLQHMEVYNGLTYEQAREIGGDPFNMTAASLRLSHIANGVSKLHGQTACRMWKDIHDAACIISITNGVHPQTWQDEGIRDAFERKGDLWTVHQRNKGMLIDYIEQHCHKRLNPDALIVGFARRAAPYKRSDLIFRSSEVIEPLLMEGKIQLVFSGKAHPQDGIGKDIIQQLVRMSKKYGKSVVFIENYNMEVARHMVRGCDVWLNNPRRPLEASGTSGMKAAMNGVLNLSVVDGWVGEGLQHRVSGWLLNPIFEADLNEWEQDEKDLRELYRVLLNEVIPTYYHDRERWIQMMRASIDMSRWQFSSHRMIREYFDVMYEVTCSARDSEIPSMPVGVYGDSKRRGYPSPQDEGRW</sequence>
<evidence type="ECO:0000256" key="2">
    <source>
        <dbReference type="ARBA" id="ARBA00001933"/>
    </source>
</evidence>
<feature type="modified residue" description="N6-(pyridoxal phosphate)lysine" evidence="10">
    <location>
        <position position="476"/>
    </location>
</feature>
<evidence type="ECO:0000256" key="7">
    <source>
        <dbReference type="ARBA" id="ARBA00022898"/>
    </source>
</evidence>
<accession>B0TAZ4</accession>
<proteinExistence type="inferred from homology"/>
<dbReference type="HOGENOM" id="CLU_015112_1_0_9"/>
<evidence type="ECO:0000256" key="3">
    <source>
        <dbReference type="ARBA" id="ARBA00006047"/>
    </source>
</evidence>
<dbReference type="PANTHER" id="PTHR42655">
    <property type="entry name" value="GLYCOGEN PHOSPHORYLASE"/>
    <property type="match status" value="1"/>
</dbReference>
<dbReference type="Proteomes" id="UP000008550">
    <property type="component" value="Chromosome"/>
</dbReference>
<keyword evidence="12" id="KW-1185">Reference proteome</keyword>
<dbReference type="GO" id="GO:0030170">
    <property type="term" value="F:pyridoxal phosphate binding"/>
    <property type="evidence" value="ECO:0007669"/>
    <property type="project" value="InterPro"/>
</dbReference>
<dbReference type="PIRSF" id="PIRSF000460">
    <property type="entry name" value="Pprylas_GlgP"/>
    <property type="match status" value="1"/>
</dbReference>
<dbReference type="InterPro" id="IPR000811">
    <property type="entry name" value="Glyco_trans_35"/>
</dbReference>
<dbReference type="eggNOG" id="COG0058">
    <property type="taxonomic scope" value="Bacteria"/>
</dbReference>
<evidence type="ECO:0000313" key="12">
    <source>
        <dbReference type="Proteomes" id="UP000008550"/>
    </source>
</evidence>
<dbReference type="AlphaFoldDB" id="B0TAZ4"/>
<dbReference type="PROSITE" id="PS00102">
    <property type="entry name" value="PHOSPHORYLASE"/>
    <property type="match status" value="1"/>
</dbReference>
<dbReference type="CAZy" id="GT35">
    <property type="family name" value="Glycosyltransferase Family 35"/>
</dbReference>
<comment type="similarity">
    <text evidence="3">Belongs to the glycogen phosphorylase family.</text>
</comment>
<dbReference type="EC" id="2.4.1.1" evidence="4"/>
<keyword evidence="7 10" id="KW-0663">Pyridoxal phosphate</keyword>
<dbReference type="STRING" id="498761.HM1_2568"/>
<evidence type="ECO:0000256" key="9">
    <source>
        <dbReference type="ARBA" id="ARBA00025174"/>
    </source>
</evidence>
<keyword evidence="8" id="KW-0119">Carbohydrate metabolism</keyword>
<dbReference type="GO" id="GO:0005975">
    <property type="term" value="P:carbohydrate metabolic process"/>
    <property type="evidence" value="ECO:0007669"/>
    <property type="project" value="InterPro"/>
</dbReference>
<dbReference type="KEGG" id="hmo:HM1_2568"/>
<dbReference type="EMBL" id="CP000930">
    <property type="protein sequence ID" value="ABZ85105.1"/>
    <property type="molecule type" value="Genomic_DNA"/>
</dbReference>
<dbReference type="InterPro" id="IPR035090">
    <property type="entry name" value="Pyridoxal_P_attach_site"/>
</dbReference>
<name>B0TAZ4_HELMI</name>
<evidence type="ECO:0000256" key="4">
    <source>
        <dbReference type="ARBA" id="ARBA00012591"/>
    </source>
</evidence>
<evidence type="ECO:0000256" key="10">
    <source>
        <dbReference type="PIRSR" id="PIRSR000460-1"/>
    </source>
</evidence>
<protein>
    <recommendedName>
        <fullName evidence="4">glycogen phosphorylase</fullName>
        <ecNumber evidence="4">2.4.1.1</ecNumber>
    </recommendedName>
</protein>
<dbReference type="RefSeq" id="WP_012283599.1">
    <property type="nucleotide sequence ID" value="NC_010337.2"/>
</dbReference>
<comment type="catalytic activity">
    <reaction evidence="1">
        <text>[(1-&gt;4)-alpha-D-glucosyl](n) + phosphate = [(1-&gt;4)-alpha-D-glucosyl](n-1) + alpha-D-glucose 1-phosphate</text>
        <dbReference type="Rhea" id="RHEA:41732"/>
        <dbReference type="Rhea" id="RHEA-COMP:9584"/>
        <dbReference type="Rhea" id="RHEA-COMP:9586"/>
        <dbReference type="ChEBI" id="CHEBI:15444"/>
        <dbReference type="ChEBI" id="CHEBI:43474"/>
        <dbReference type="ChEBI" id="CHEBI:58601"/>
        <dbReference type="EC" id="2.4.1.1"/>
    </reaction>
</comment>
<keyword evidence="5" id="KW-0328">Glycosyltransferase</keyword>
<gene>
    <name evidence="11" type="primary">glgP</name>
    <name evidence="11" type="ORF">HM1_2568</name>
</gene>
<dbReference type="InterPro" id="IPR011834">
    <property type="entry name" value="Agluc_phsphrylas"/>
</dbReference>
<organism evidence="11 12">
    <name type="scientific">Heliobacterium modesticaldum (strain ATCC 51547 / Ice1)</name>
    <dbReference type="NCBI Taxonomy" id="498761"/>
    <lineage>
        <taxon>Bacteria</taxon>
        <taxon>Bacillati</taxon>
        <taxon>Bacillota</taxon>
        <taxon>Clostridia</taxon>
        <taxon>Eubacteriales</taxon>
        <taxon>Heliobacteriaceae</taxon>
        <taxon>Heliomicrobium</taxon>
    </lineage>
</organism>
<dbReference type="Pfam" id="PF00343">
    <property type="entry name" value="Phosphorylase"/>
    <property type="match status" value="1"/>
</dbReference>
<keyword evidence="6" id="KW-0808">Transferase</keyword>
<dbReference type="InterPro" id="IPR052182">
    <property type="entry name" value="Glycogen/Maltodextrin_Phosph"/>
</dbReference>
<evidence type="ECO:0000313" key="11">
    <source>
        <dbReference type="EMBL" id="ABZ85105.1"/>
    </source>
</evidence>
<evidence type="ECO:0000256" key="6">
    <source>
        <dbReference type="ARBA" id="ARBA00022679"/>
    </source>
</evidence>
<evidence type="ECO:0000256" key="5">
    <source>
        <dbReference type="ARBA" id="ARBA00022676"/>
    </source>
</evidence>
<comment type="function">
    <text evidence="9">Phosphorylase is an important allosteric enzyme in carbohydrate metabolism. Enzymes from different sources differ in their regulatory mechanisms and in their natural substrates. However, all known phosphorylases share catalytic and structural properties.</text>
</comment>
<evidence type="ECO:0000256" key="1">
    <source>
        <dbReference type="ARBA" id="ARBA00001275"/>
    </source>
</evidence>
<evidence type="ECO:0000256" key="8">
    <source>
        <dbReference type="ARBA" id="ARBA00023277"/>
    </source>
</evidence>
<dbReference type="GO" id="GO:0008184">
    <property type="term" value="F:glycogen phosphorylase activity"/>
    <property type="evidence" value="ECO:0007669"/>
    <property type="project" value="InterPro"/>
</dbReference>
<comment type="cofactor">
    <cofactor evidence="2">
        <name>pyridoxal 5'-phosphate</name>
        <dbReference type="ChEBI" id="CHEBI:597326"/>
    </cofactor>
</comment>